<dbReference type="SUPFAM" id="SSF82708">
    <property type="entry name" value="R3H domain"/>
    <property type="match status" value="1"/>
</dbReference>
<feature type="compositionally biased region" description="Polar residues" evidence="5">
    <location>
        <begin position="99"/>
        <end position="110"/>
    </location>
</feature>
<keyword evidence="9" id="KW-1185">Reference proteome</keyword>
<dbReference type="Gene3D" id="3.30.1370.50">
    <property type="entry name" value="R3H-like domain"/>
    <property type="match status" value="1"/>
</dbReference>
<feature type="region of interest" description="Disordered" evidence="5">
    <location>
        <begin position="429"/>
        <end position="506"/>
    </location>
</feature>
<evidence type="ECO:0000259" key="6">
    <source>
        <dbReference type="PROSITE" id="PS50103"/>
    </source>
</evidence>
<feature type="region of interest" description="Disordered" evidence="5">
    <location>
        <begin position="536"/>
        <end position="586"/>
    </location>
</feature>
<dbReference type="PROSITE" id="PS50103">
    <property type="entry name" value="ZF_C3H1"/>
    <property type="match status" value="2"/>
</dbReference>
<dbReference type="CDD" id="cd02325">
    <property type="entry name" value="R3H"/>
    <property type="match status" value="1"/>
</dbReference>
<accession>A0ABD3PQB2</accession>
<feature type="zinc finger region" description="C3H1-type" evidence="4">
    <location>
        <begin position="1177"/>
        <end position="1205"/>
    </location>
</feature>
<feature type="compositionally biased region" description="Basic and acidic residues" evidence="5">
    <location>
        <begin position="486"/>
        <end position="495"/>
    </location>
</feature>
<feature type="compositionally biased region" description="Polar residues" evidence="5">
    <location>
        <begin position="988"/>
        <end position="1000"/>
    </location>
</feature>
<dbReference type="InterPro" id="IPR000571">
    <property type="entry name" value="Znf_CCCH"/>
</dbReference>
<feature type="region of interest" description="Disordered" evidence="5">
    <location>
        <begin position="915"/>
        <end position="934"/>
    </location>
</feature>
<evidence type="ECO:0000259" key="7">
    <source>
        <dbReference type="PROSITE" id="PS51061"/>
    </source>
</evidence>
<dbReference type="InterPro" id="IPR001374">
    <property type="entry name" value="R3H_dom"/>
</dbReference>
<feature type="compositionally biased region" description="Low complexity" evidence="5">
    <location>
        <begin position="124"/>
        <end position="138"/>
    </location>
</feature>
<feature type="region of interest" description="Disordered" evidence="5">
    <location>
        <begin position="803"/>
        <end position="830"/>
    </location>
</feature>
<feature type="compositionally biased region" description="Low complexity" evidence="5">
    <location>
        <begin position="48"/>
        <end position="62"/>
    </location>
</feature>
<feature type="compositionally biased region" description="Basic residues" evidence="5">
    <location>
        <begin position="918"/>
        <end position="929"/>
    </location>
</feature>
<keyword evidence="3 4" id="KW-0862">Zinc</keyword>
<evidence type="ECO:0000256" key="5">
    <source>
        <dbReference type="SAM" id="MobiDB-lite"/>
    </source>
</evidence>
<feature type="region of interest" description="Disordered" evidence="5">
    <location>
        <begin position="1125"/>
        <end position="1149"/>
    </location>
</feature>
<feature type="region of interest" description="Disordered" evidence="5">
    <location>
        <begin position="988"/>
        <end position="1032"/>
    </location>
</feature>
<feature type="compositionally biased region" description="Basic residues" evidence="5">
    <location>
        <begin position="199"/>
        <end position="211"/>
    </location>
</feature>
<organism evidence="8 9">
    <name type="scientific">Cyclotella cryptica</name>
    <dbReference type="NCBI Taxonomy" id="29204"/>
    <lineage>
        <taxon>Eukaryota</taxon>
        <taxon>Sar</taxon>
        <taxon>Stramenopiles</taxon>
        <taxon>Ochrophyta</taxon>
        <taxon>Bacillariophyta</taxon>
        <taxon>Coscinodiscophyceae</taxon>
        <taxon>Thalassiosirophycidae</taxon>
        <taxon>Stephanodiscales</taxon>
        <taxon>Stephanodiscaceae</taxon>
        <taxon>Cyclotella</taxon>
    </lineage>
</organism>
<keyword evidence="1 4" id="KW-0479">Metal-binding</keyword>
<dbReference type="GO" id="GO:0003676">
    <property type="term" value="F:nucleic acid binding"/>
    <property type="evidence" value="ECO:0007669"/>
    <property type="project" value="UniProtKB-UniRule"/>
</dbReference>
<feature type="compositionally biased region" description="Basic and acidic residues" evidence="5">
    <location>
        <begin position="899"/>
        <end position="909"/>
    </location>
</feature>
<feature type="region of interest" description="Disordered" evidence="5">
    <location>
        <begin position="890"/>
        <end position="909"/>
    </location>
</feature>
<proteinExistence type="predicted"/>
<comment type="caution">
    <text evidence="8">The sequence shown here is derived from an EMBL/GenBank/DDBJ whole genome shotgun (WGS) entry which is preliminary data.</text>
</comment>
<dbReference type="Pfam" id="PF00642">
    <property type="entry name" value="zf-CCCH"/>
    <property type="match status" value="1"/>
</dbReference>
<name>A0ABD3PQB2_9STRA</name>
<sequence>MSTDQLKPIDRLPLNEESNANGAVRSVSGDRQPRRRGGRGGRGRNRRGSAPEAAAAGAVESANTEHSNTAAGNLNSPRPNGSNRRRRGRGGPKPEPQPLTGTEAPSSPRTEQALEFIADSLPDSSGPTSSTAAGASKSNTENGIEKQRVNKSRQRQRKSSVISANNSENGVSTQNAYQTNDASIDNPTQSTAATADGSKKKKRRNRTRSKRNNPASKPWLSAIPPGTVDPISLDPLEDLPYPPFALVMDEPYTAVYPGMWPPPPLEESTDEKVEKASSNLVTRKEADVDKDRELSILKEQWGEEVVRSDENSTSASSKNRKKPASIDSHASLQGRQFYLFDGFVLAGYLTRTLQFINPYNRRDLTRAELAALDAYMAVHKLGNAGVVQAYDEKGVTLSTAGVAGQTADGRAEILQQEARAIRNAFFRGGGSNPGVLDRVGSNQQRPQSRRQQRQNDVSGEQVEEITNGFRRMYQDQSRNQPNDARPVSRERDNHDTGIYAGEDGGFLMIDDDINPGLRSGIPTNDTGALYSARHLAEQHSHQAQTREGNFPSLPSASSATASVDISNSSSQKLSAAPSKSLKSITKVVKKTDPAELARQKKAREEAQRKAELSRLNYFDPSSTQPSVAGNGLVTAPVAAEKMPPTEAVLERNRNFANALGVVPAPLRNEPALTGWARPTTVEIQLDQFGNELNTTQYPDALLSQAKERMTELIKLEKAWKKFLADDKEASYSLKPMDRATRLFVHEYSDFWRLKTQSYDPEGRRYIHCSKLVDTSAPYPLLSDAAKKWRGPVSGASQVPYRAPVSLPPASKTSEAAPIPESTTTSWHTEQRVPLKLTPRTIVQGAPMPISKGMGMTRSSSTPLLSMTGEKPAPPRFADLHDKERPKLQLAPRTIPPSEESQKLVAHDERTMRKEEARLHRHAHKEKKKRDKEEKKRAILESAFASDDDGVDWSSDSDWFEDDAAFEGSDDEGLESMYLPRYSSAFSPQRHANNAGKSSPIQGAGMCSPIRRNKDSNPSLEPHIPLHSGPGTPACISRFDEQAAARAFETPRRYGEMRILGSAPEIVMDHHFLRLTSPTSVLEFERVCPPVPFCETTKRPVEYMHGFHNEWNIHKPEITFASRADPESYHHDHHDPRGTAHAARSDVSSRVDDVANHIRDGNHPTPQNLRDNPERQAKIKTELCQYYIDGRECPWGVNCNFAHGEHELKFRYSTLLLMESSGQIANAYTYLCRPCLTFVSTGACPFGRRCTCIHDPRVQGPVEYPSWLPMATSKTNAQIIVDPLAAHFESATHQENPLVPQSIWQHCRPSLRGAKDDDAGNKFEFEDTYAIVCNINIPVFVGHNERRPGQNLHEKLSELHKLCIVRYFRAGQGGGFLYSPTHSLRGELCMILQTHYFRVNDFASNANLWKDDVVKEITFDEYKARTTPWSQSGYPYSPFKVVVAHEVAFAPKGDPSCNFSIWFDEEPVKLEQTQIKRSRRIKQKNKTNIKTGHTRANSNGALIVRTSHADFRSGGPAIEPFVHMVPAEDCAESKRIIHGMIEHRIDSIILAMGSSDAKEQERLQLIIVKRQLQESFAVLNSFHKLWMWPRREGLGRISYSTQAPPGNAITYSPMTKKARSGREALCDISNLWQGFVESIANKGENTQQGNKRLPVFHSLGLRSEGRGPIPRLSRADDDSTTITTWKQLLLAQSGQWSIARELYETKMKDCAPARNLPLSTIPFVQN</sequence>
<dbReference type="Pfam" id="PF01424">
    <property type="entry name" value="R3H"/>
    <property type="match status" value="1"/>
</dbReference>
<dbReference type="InterPro" id="IPR036867">
    <property type="entry name" value="R3H_dom_sf"/>
</dbReference>
<dbReference type="SUPFAM" id="SSF90229">
    <property type="entry name" value="CCCH zinc finger"/>
    <property type="match status" value="1"/>
</dbReference>
<feature type="region of interest" description="Disordered" evidence="5">
    <location>
        <begin position="1"/>
        <end position="229"/>
    </location>
</feature>
<feature type="domain" description="C3H1-type" evidence="6">
    <location>
        <begin position="1177"/>
        <end position="1205"/>
    </location>
</feature>
<feature type="compositionally biased region" description="Basic residues" evidence="5">
    <location>
        <begin position="149"/>
        <end position="158"/>
    </location>
</feature>
<dbReference type="GO" id="GO:0008270">
    <property type="term" value="F:zinc ion binding"/>
    <property type="evidence" value="ECO:0007669"/>
    <property type="project" value="UniProtKB-KW"/>
</dbReference>
<dbReference type="InterPro" id="IPR036855">
    <property type="entry name" value="Znf_CCCH_sf"/>
</dbReference>
<feature type="compositionally biased region" description="Basic residues" evidence="5">
    <location>
        <begin position="33"/>
        <end position="47"/>
    </location>
</feature>
<dbReference type="PROSITE" id="PS51061">
    <property type="entry name" value="R3H"/>
    <property type="match status" value="1"/>
</dbReference>
<feature type="region of interest" description="Disordered" evidence="5">
    <location>
        <begin position="844"/>
        <end position="872"/>
    </location>
</feature>
<reference evidence="8 9" key="1">
    <citation type="journal article" date="2020" name="G3 (Bethesda)">
        <title>Improved Reference Genome for Cyclotella cryptica CCMP332, a Model for Cell Wall Morphogenesis, Salinity Adaptation, and Lipid Production in Diatoms (Bacillariophyta).</title>
        <authorList>
            <person name="Roberts W.R."/>
            <person name="Downey K.M."/>
            <person name="Ruck E.C."/>
            <person name="Traller J.C."/>
            <person name="Alverson A.J."/>
        </authorList>
    </citation>
    <scope>NUCLEOTIDE SEQUENCE [LARGE SCALE GENOMIC DNA]</scope>
    <source>
        <strain evidence="8 9">CCMP332</strain>
    </source>
</reference>
<protein>
    <submittedName>
        <fullName evidence="8">Uncharacterized protein</fullName>
    </submittedName>
</protein>
<keyword evidence="2 4" id="KW-0863">Zinc-finger</keyword>
<dbReference type="Gene3D" id="4.10.1000.10">
    <property type="entry name" value="Zinc finger, CCCH-type"/>
    <property type="match status" value="1"/>
</dbReference>
<evidence type="ECO:0000256" key="1">
    <source>
        <dbReference type="ARBA" id="ARBA00022723"/>
    </source>
</evidence>
<dbReference type="Proteomes" id="UP001516023">
    <property type="component" value="Unassembled WGS sequence"/>
</dbReference>
<feature type="region of interest" description="Disordered" evidence="5">
    <location>
        <begin position="306"/>
        <end position="326"/>
    </location>
</feature>
<feature type="zinc finger region" description="C3H1-type" evidence="4">
    <location>
        <begin position="1233"/>
        <end position="1256"/>
    </location>
</feature>
<evidence type="ECO:0000313" key="8">
    <source>
        <dbReference type="EMBL" id="KAL3790299.1"/>
    </source>
</evidence>
<dbReference type="SMART" id="SM00356">
    <property type="entry name" value="ZnF_C3H1"/>
    <property type="match status" value="2"/>
</dbReference>
<evidence type="ECO:0000256" key="4">
    <source>
        <dbReference type="PROSITE-ProRule" id="PRU00723"/>
    </source>
</evidence>
<feature type="domain" description="R3H" evidence="7">
    <location>
        <begin position="709"/>
        <end position="772"/>
    </location>
</feature>
<feature type="domain" description="C3H1-type" evidence="6">
    <location>
        <begin position="1233"/>
        <end position="1256"/>
    </location>
</feature>
<feature type="compositionally biased region" description="Low complexity" evidence="5">
    <location>
        <begin position="555"/>
        <end position="583"/>
    </location>
</feature>
<evidence type="ECO:0000313" key="9">
    <source>
        <dbReference type="Proteomes" id="UP001516023"/>
    </source>
</evidence>
<evidence type="ECO:0000256" key="2">
    <source>
        <dbReference type="ARBA" id="ARBA00022771"/>
    </source>
</evidence>
<evidence type="ECO:0000256" key="3">
    <source>
        <dbReference type="ARBA" id="ARBA00022833"/>
    </source>
</evidence>
<dbReference type="EMBL" id="JABMIG020000130">
    <property type="protein sequence ID" value="KAL3790299.1"/>
    <property type="molecule type" value="Genomic_DNA"/>
</dbReference>
<feature type="compositionally biased region" description="Polar residues" evidence="5">
    <location>
        <begin position="159"/>
        <end position="193"/>
    </location>
</feature>
<gene>
    <name evidence="8" type="ORF">HJC23_002925</name>
</gene>
<feature type="compositionally biased region" description="Polar residues" evidence="5">
    <location>
        <begin position="64"/>
        <end position="74"/>
    </location>
</feature>